<dbReference type="Proteomes" id="UP001332243">
    <property type="component" value="Unassembled WGS sequence"/>
</dbReference>
<feature type="compositionally biased region" description="Low complexity" evidence="3">
    <location>
        <begin position="737"/>
        <end position="750"/>
    </location>
</feature>
<feature type="region of interest" description="Disordered" evidence="3">
    <location>
        <begin position="1032"/>
        <end position="1057"/>
    </location>
</feature>
<sequence>MAGEEVDGSCGEPRGRAAAGHRPGRTVESLVGRDSELNRLDQVIGRVGEGAQLVEVSGDPGIGKSRLLAELSRRCQRRSVPVLTGRVPPGGSVFPFGVLIDALDDRLRDVRADAWAHLPAHDARVLADIFPSFPYRTGDRPPPQPAVPRFRRFRAIRSMLEVLASTGPLVVLLDDLHRADSDTVDALCYLVQSPPQAAALLAFAYRTRQAPPRLRGAARTGTSLVRLPLGPLSPTAVRTLLAACVSDAECDDLYRRSGGNPRYLRALLDVARPSPGDTTSVAGSACPDGGTTPTPVDPVGPGRTYSAAETAIAAELDELSTHGRLAAAGAAVVGEVFDLPVVADVAQLPEETVRRTIDELANADIVRHVPETTRFRFRHPLVRQVVYHGSQPGWRLGAHARAAVALAGGQDDEVARAPHLALVATPDDVSALRTLRRAATAVEHDSPESAARWRQAALRIASVVGSPPADRHVLLLQGATAYAAAGWPRQARDMLLAALRQPVVIPPADRADLLVRCVRLCWSLGEPGPARELRAELAVPPDAAPAHLLIETALLDLADGSASTARACAATALRLTADDPPGSVDRLRAWAVLAAADGLTGAFDAVAATLSEAVPRLDAMTDAELADHPDTAYWIGWSELVLERHHDALRHLERVTTRSAAPPSARGPRVASDPLLACDALLARTWILAVTGRHTSAVGTAAVAADVAYRSGSPHLRQRAAILRRWVGLGAGGRRPGPGATPSGAGRSPAFTGSPVVDRWCVGVGWSDGVSGGPDDTTGGCADLPCVPASAPSGGWPAVVTRMMLAESRLAGGDPRGCLDLLTNGSAPATPRGIDPGTRMAYHELVVRAALAAGDVAGVAEPATGDITEVTDLAAGLGAGTGTTRRVIADAGSGPTGTARPRGLVGLALLARAQLLVTADPAAGAELATAAGTELAAAGLAPAADRAHALARPADRHGGRRGGVSEVRHRGGLALSARLTRRERQVAELVREGLTNREIAAALVVTEKTVEMHLSHVFAKLGVRNRVRLARRLDATTQSGAPPSGPRPDPPYPPDEE</sequence>
<dbReference type="SUPFAM" id="SSF46894">
    <property type="entry name" value="C-terminal effector domain of the bipartite response regulators"/>
    <property type="match status" value="1"/>
</dbReference>
<dbReference type="SMART" id="SM00421">
    <property type="entry name" value="HTH_LUXR"/>
    <property type="match status" value="1"/>
</dbReference>
<evidence type="ECO:0000256" key="3">
    <source>
        <dbReference type="SAM" id="MobiDB-lite"/>
    </source>
</evidence>
<keyword evidence="1" id="KW-0547">Nucleotide-binding</keyword>
<feature type="domain" description="HTH luxR-type" evidence="4">
    <location>
        <begin position="972"/>
        <end position="1037"/>
    </location>
</feature>
<protein>
    <submittedName>
        <fullName evidence="5">AAA family ATPase</fullName>
    </submittedName>
</protein>
<dbReference type="InterPro" id="IPR027417">
    <property type="entry name" value="P-loop_NTPase"/>
</dbReference>
<dbReference type="PROSITE" id="PS50043">
    <property type="entry name" value="HTH_LUXR_2"/>
    <property type="match status" value="1"/>
</dbReference>
<dbReference type="PROSITE" id="PS00622">
    <property type="entry name" value="HTH_LUXR_1"/>
    <property type="match status" value="1"/>
</dbReference>
<feature type="region of interest" description="Disordered" evidence="3">
    <location>
        <begin position="732"/>
        <end position="751"/>
    </location>
</feature>
<dbReference type="Gene3D" id="1.10.10.10">
    <property type="entry name" value="Winged helix-like DNA-binding domain superfamily/Winged helix DNA-binding domain"/>
    <property type="match status" value="1"/>
</dbReference>
<reference evidence="5 6" key="1">
    <citation type="submission" date="2024-01" db="EMBL/GenBank/DDBJ databases">
        <title>Genome insights into Plantactinospora sonchi sp. nov.</title>
        <authorList>
            <person name="Wang L."/>
        </authorList>
    </citation>
    <scope>NUCLEOTIDE SEQUENCE [LARGE SCALE GENOMIC DNA]</scope>
    <source>
        <strain evidence="5 6">NEAU-QY2</strain>
    </source>
</reference>
<evidence type="ECO:0000259" key="4">
    <source>
        <dbReference type="PROSITE" id="PS50043"/>
    </source>
</evidence>
<dbReference type="Gene3D" id="1.25.40.10">
    <property type="entry name" value="Tetratricopeptide repeat domain"/>
    <property type="match status" value="1"/>
</dbReference>
<dbReference type="InterPro" id="IPR000792">
    <property type="entry name" value="Tscrpt_reg_LuxR_C"/>
</dbReference>
<comment type="caution">
    <text evidence="5">The sequence shown here is derived from an EMBL/GenBank/DDBJ whole genome shotgun (WGS) entry which is preliminary data.</text>
</comment>
<evidence type="ECO:0000256" key="2">
    <source>
        <dbReference type="ARBA" id="ARBA00022840"/>
    </source>
</evidence>
<dbReference type="EMBL" id="JAZGQK010000021">
    <property type="protein sequence ID" value="MEE6261664.1"/>
    <property type="molecule type" value="Genomic_DNA"/>
</dbReference>
<feature type="compositionally biased region" description="Pro residues" evidence="3">
    <location>
        <begin position="1043"/>
        <end position="1057"/>
    </location>
</feature>
<dbReference type="Pfam" id="PF13191">
    <property type="entry name" value="AAA_16"/>
    <property type="match status" value="1"/>
</dbReference>
<dbReference type="InterPro" id="IPR011990">
    <property type="entry name" value="TPR-like_helical_dom_sf"/>
</dbReference>
<dbReference type="PANTHER" id="PTHR16305:SF35">
    <property type="entry name" value="TRANSCRIPTIONAL ACTIVATOR DOMAIN"/>
    <property type="match status" value="1"/>
</dbReference>
<evidence type="ECO:0000313" key="5">
    <source>
        <dbReference type="EMBL" id="MEE6261664.1"/>
    </source>
</evidence>
<evidence type="ECO:0000256" key="1">
    <source>
        <dbReference type="ARBA" id="ARBA00022741"/>
    </source>
</evidence>
<organism evidence="5 6">
    <name type="scientific">Plantactinospora sonchi</name>
    <dbReference type="NCBI Taxonomy" id="1544735"/>
    <lineage>
        <taxon>Bacteria</taxon>
        <taxon>Bacillati</taxon>
        <taxon>Actinomycetota</taxon>
        <taxon>Actinomycetes</taxon>
        <taxon>Micromonosporales</taxon>
        <taxon>Micromonosporaceae</taxon>
        <taxon>Plantactinospora</taxon>
    </lineage>
</organism>
<gene>
    <name evidence="5" type="ORF">V1633_24580</name>
</gene>
<dbReference type="SUPFAM" id="SSF52540">
    <property type="entry name" value="P-loop containing nucleoside triphosphate hydrolases"/>
    <property type="match status" value="1"/>
</dbReference>
<accession>A0ABU7RYS0</accession>
<feature type="compositionally biased region" description="Low complexity" evidence="3">
    <location>
        <begin position="287"/>
        <end position="300"/>
    </location>
</feature>
<feature type="region of interest" description="Disordered" evidence="3">
    <location>
        <begin position="277"/>
        <end position="300"/>
    </location>
</feature>
<dbReference type="InterPro" id="IPR016032">
    <property type="entry name" value="Sig_transdc_resp-reg_C-effctor"/>
</dbReference>
<dbReference type="InterPro" id="IPR041664">
    <property type="entry name" value="AAA_16"/>
</dbReference>
<dbReference type="CDD" id="cd06170">
    <property type="entry name" value="LuxR_C_like"/>
    <property type="match status" value="1"/>
</dbReference>
<dbReference type="RefSeq" id="WP_331216742.1">
    <property type="nucleotide sequence ID" value="NZ_JAZGQK010000021.1"/>
</dbReference>
<dbReference type="InterPro" id="IPR036388">
    <property type="entry name" value="WH-like_DNA-bd_sf"/>
</dbReference>
<keyword evidence="6" id="KW-1185">Reference proteome</keyword>
<keyword evidence="2" id="KW-0067">ATP-binding</keyword>
<feature type="region of interest" description="Disordered" evidence="3">
    <location>
        <begin position="1"/>
        <end position="26"/>
    </location>
</feature>
<dbReference type="PANTHER" id="PTHR16305">
    <property type="entry name" value="TESTICULAR SOLUBLE ADENYLYL CYCLASE"/>
    <property type="match status" value="1"/>
</dbReference>
<dbReference type="PRINTS" id="PR00038">
    <property type="entry name" value="HTHLUXR"/>
</dbReference>
<proteinExistence type="predicted"/>
<name>A0ABU7RYS0_9ACTN</name>
<dbReference type="Pfam" id="PF00196">
    <property type="entry name" value="GerE"/>
    <property type="match status" value="1"/>
</dbReference>
<evidence type="ECO:0000313" key="6">
    <source>
        <dbReference type="Proteomes" id="UP001332243"/>
    </source>
</evidence>